<reference evidence="3" key="1">
    <citation type="submission" date="2025-08" db="UniProtKB">
        <authorList>
            <consortium name="RefSeq"/>
        </authorList>
    </citation>
    <scope>IDENTIFICATION</scope>
    <source>
        <tissue evidence="3">Whole larval tissue</tissue>
    </source>
</reference>
<organism evidence="2 3">
    <name type="scientific">Spodoptera frugiperda</name>
    <name type="common">Fall armyworm</name>
    <dbReference type="NCBI Taxonomy" id="7108"/>
    <lineage>
        <taxon>Eukaryota</taxon>
        <taxon>Metazoa</taxon>
        <taxon>Ecdysozoa</taxon>
        <taxon>Arthropoda</taxon>
        <taxon>Hexapoda</taxon>
        <taxon>Insecta</taxon>
        <taxon>Pterygota</taxon>
        <taxon>Neoptera</taxon>
        <taxon>Endopterygota</taxon>
        <taxon>Lepidoptera</taxon>
        <taxon>Glossata</taxon>
        <taxon>Ditrysia</taxon>
        <taxon>Noctuoidea</taxon>
        <taxon>Noctuidae</taxon>
        <taxon>Amphipyrinae</taxon>
        <taxon>Spodoptera</taxon>
    </lineage>
</organism>
<dbReference type="Proteomes" id="UP000829999">
    <property type="component" value="Chromosome 8"/>
</dbReference>
<accession>A0A9R0EW99</accession>
<dbReference type="AlphaFoldDB" id="A0A9R0EW99"/>
<sequence length="205" mass="24077">MVFSCFVFLSLYFDLNLFELWCGFLTISYNLNVVYATRVMVLLRMYLDAWIEQIKNIERSGQGDLNIWREMFNVYQNILKAYESYKICFRVLFQYDDTVCSVIIMGWITLDVLVTLTLCVQCEKFYATVEEAESTCIQFLSNINCTDGQKYLCKRVLQMKRTFSKISGCGLFLMDASLSIYLIGLITNYIIVLLQFAYLHNYNKK</sequence>
<evidence type="ECO:0000313" key="2">
    <source>
        <dbReference type="Proteomes" id="UP000829999"/>
    </source>
</evidence>
<gene>
    <name evidence="3" type="primary">LOC126910981</name>
</gene>
<evidence type="ECO:0000256" key="1">
    <source>
        <dbReference type="SAM" id="Phobius"/>
    </source>
</evidence>
<name>A0A9R0EW99_SPOFR</name>
<dbReference type="GeneID" id="126910981"/>
<feature type="transmembrane region" description="Helical" evidence="1">
    <location>
        <begin position="18"/>
        <end position="37"/>
    </location>
</feature>
<protein>
    <submittedName>
        <fullName evidence="3">Uncharacterized protein LOC126910981</fullName>
    </submittedName>
</protein>
<keyword evidence="1" id="KW-0472">Membrane</keyword>
<dbReference type="OrthoDB" id="7414613at2759"/>
<evidence type="ECO:0000313" key="3">
    <source>
        <dbReference type="RefSeq" id="XP_050551623.1"/>
    </source>
</evidence>
<keyword evidence="1" id="KW-1133">Transmembrane helix</keyword>
<keyword evidence="2" id="KW-1185">Reference proteome</keyword>
<feature type="transmembrane region" description="Helical" evidence="1">
    <location>
        <begin position="169"/>
        <end position="198"/>
    </location>
</feature>
<dbReference type="RefSeq" id="XP_050551623.1">
    <property type="nucleotide sequence ID" value="XM_050695666.1"/>
</dbReference>
<proteinExistence type="predicted"/>
<keyword evidence="1" id="KW-0812">Transmembrane</keyword>